<organism evidence="4 5">
    <name type="scientific">Rhabdobacter roseus</name>
    <dbReference type="NCBI Taxonomy" id="1655419"/>
    <lineage>
        <taxon>Bacteria</taxon>
        <taxon>Pseudomonadati</taxon>
        <taxon>Bacteroidota</taxon>
        <taxon>Cytophagia</taxon>
        <taxon>Cytophagales</taxon>
        <taxon>Cytophagaceae</taxon>
        <taxon>Rhabdobacter</taxon>
    </lineage>
</organism>
<feature type="coiled-coil region" evidence="1">
    <location>
        <begin position="21"/>
        <end position="48"/>
    </location>
</feature>
<keyword evidence="3" id="KW-0812">Transmembrane</keyword>
<accession>A0A840TUN3</accession>
<dbReference type="AlphaFoldDB" id="A0A840TUN3"/>
<proteinExistence type="predicted"/>
<protein>
    <submittedName>
        <fullName evidence="4">Anti-sigma-K factor RskA</fullName>
    </submittedName>
</protein>
<keyword evidence="3" id="KW-1133">Transmembrane helix</keyword>
<keyword evidence="3" id="KW-0472">Membrane</keyword>
<keyword evidence="5" id="KW-1185">Reference proteome</keyword>
<evidence type="ECO:0000313" key="4">
    <source>
        <dbReference type="EMBL" id="MBB5286954.1"/>
    </source>
</evidence>
<dbReference type="Proteomes" id="UP000557307">
    <property type="component" value="Unassembled WGS sequence"/>
</dbReference>
<name>A0A840TUN3_9BACT</name>
<comment type="caution">
    <text evidence="4">The sequence shown here is derived from an EMBL/GenBank/DDBJ whole genome shotgun (WGS) entry which is preliminary data.</text>
</comment>
<evidence type="ECO:0000256" key="3">
    <source>
        <dbReference type="SAM" id="Phobius"/>
    </source>
</evidence>
<sequence>MNTYQYITSGILETYLLGLASEEEKQEVERLAAANAEISAALSSLESEIERYFLQTAVPPPTDIRETIAREAQGSAIQKRGTNGQQRRPPEEPKGPEYHKVEVSDTHIRVHKLWRVAFLVVFILSKVFLALALYYYFKSAALEQEVIRLKTEITQMAPR</sequence>
<gene>
    <name evidence="4" type="ORF">HNQ92_005116</name>
</gene>
<evidence type="ECO:0000256" key="2">
    <source>
        <dbReference type="SAM" id="MobiDB-lite"/>
    </source>
</evidence>
<feature type="compositionally biased region" description="Basic and acidic residues" evidence="2">
    <location>
        <begin position="88"/>
        <end position="98"/>
    </location>
</feature>
<evidence type="ECO:0000256" key="1">
    <source>
        <dbReference type="SAM" id="Coils"/>
    </source>
</evidence>
<dbReference type="EMBL" id="JACHGF010000012">
    <property type="protein sequence ID" value="MBB5286954.1"/>
    <property type="molecule type" value="Genomic_DNA"/>
</dbReference>
<feature type="transmembrane region" description="Helical" evidence="3">
    <location>
        <begin position="116"/>
        <end position="137"/>
    </location>
</feature>
<feature type="region of interest" description="Disordered" evidence="2">
    <location>
        <begin position="71"/>
        <end position="98"/>
    </location>
</feature>
<keyword evidence="1" id="KW-0175">Coiled coil</keyword>
<reference evidence="4 5" key="1">
    <citation type="submission" date="2020-08" db="EMBL/GenBank/DDBJ databases">
        <title>Genomic Encyclopedia of Type Strains, Phase IV (KMG-IV): sequencing the most valuable type-strain genomes for metagenomic binning, comparative biology and taxonomic classification.</title>
        <authorList>
            <person name="Goeker M."/>
        </authorList>
    </citation>
    <scope>NUCLEOTIDE SEQUENCE [LARGE SCALE GENOMIC DNA]</scope>
    <source>
        <strain evidence="4 5">DSM 105074</strain>
    </source>
</reference>
<dbReference type="RefSeq" id="WP_184178573.1">
    <property type="nucleotide sequence ID" value="NZ_JACHGF010000012.1"/>
</dbReference>
<evidence type="ECO:0000313" key="5">
    <source>
        <dbReference type="Proteomes" id="UP000557307"/>
    </source>
</evidence>